<accession>A0ABR6VCP4</accession>
<dbReference type="RefSeq" id="WP_186599062.1">
    <property type="nucleotide sequence ID" value="NZ_JABWRR010000025.1"/>
</dbReference>
<protein>
    <submittedName>
        <fullName evidence="3">Collagen-like protein</fullName>
    </submittedName>
</protein>
<dbReference type="EMBL" id="JABWRS010000020">
    <property type="protein sequence ID" value="MBC3478145.1"/>
    <property type="molecule type" value="Genomic_DNA"/>
</dbReference>
<proteinExistence type="predicted"/>
<feature type="region of interest" description="Disordered" evidence="1">
    <location>
        <begin position="156"/>
        <end position="184"/>
    </location>
</feature>
<evidence type="ECO:0000313" key="4">
    <source>
        <dbReference type="Proteomes" id="UP000628086"/>
    </source>
</evidence>
<gene>
    <name evidence="3" type="ORF">HU747_21395</name>
</gene>
<keyword evidence="4" id="KW-1185">Reference proteome</keyword>
<evidence type="ECO:0000313" key="3">
    <source>
        <dbReference type="EMBL" id="MBC3478145.1"/>
    </source>
</evidence>
<comment type="caution">
    <text evidence="3">The sequence shown here is derived from an EMBL/GenBank/DDBJ whole genome shotgun (WGS) entry which is preliminary data.</text>
</comment>
<evidence type="ECO:0000256" key="2">
    <source>
        <dbReference type="SAM" id="SignalP"/>
    </source>
</evidence>
<feature type="signal peptide" evidence="2">
    <location>
        <begin position="1"/>
        <end position="19"/>
    </location>
</feature>
<feature type="chain" id="PRO_5046735861" evidence="2">
    <location>
        <begin position="20"/>
        <end position="254"/>
    </location>
</feature>
<sequence>MHKHKLMLLAALVAPLAQAESLQVAANSMLRLPNKSATVHLERLQLANSATLMLPASLKALNIDQLELGRDARIAIAPSESPLLIQARAARLEEGSEFSATGAAGTYERAARAGRNLDLRLDAITAERLAIDARGGAGAPGYVGLDGANGQAGGCTWGQATRGGNGDDGGNGHDGAPGGRIRLSVPQSFPQERIVVRLDGGAPGKPGAAGKAGKGGASKGCLVYRTDAGANGRPGQPGQPGLAGATGELILQPL</sequence>
<feature type="compositionally biased region" description="Gly residues" evidence="1">
    <location>
        <begin position="156"/>
        <end position="178"/>
    </location>
</feature>
<organism evidence="3 4">
    <name type="scientific">Pseudomonas taiwanensis</name>
    <dbReference type="NCBI Taxonomy" id="470150"/>
    <lineage>
        <taxon>Bacteria</taxon>
        <taxon>Pseudomonadati</taxon>
        <taxon>Pseudomonadota</taxon>
        <taxon>Gammaproteobacteria</taxon>
        <taxon>Pseudomonadales</taxon>
        <taxon>Pseudomonadaceae</taxon>
        <taxon>Pseudomonas</taxon>
    </lineage>
</organism>
<feature type="region of interest" description="Disordered" evidence="1">
    <location>
        <begin position="198"/>
        <end position="217"/>
    </location>
</feature>
<keyword evidence="2" id="KW-0732">Signal</keyword>
<dbReference type="Proteomes" id="UP000628086">
    <property type="component" value="Unassembled WGS sequence"/>
</dbReference>
<evidence type="ECO:0000256" key="1">
    <source>
        <dbReference type="SAM" id="MobiDB-lite"/>
    </source>
</evidence>
<reference evidence="3 4" key="1">
    <citation type="journal article" date="2020" name="Microorganisms">
        <title>Reliable Identification of Environmental Pseudomonas Isolates Using the rpoD Gene.</title>
        <authorList>
            <consortium name="The Broad Institute Genome Sequencing Platform"/>
            <person name="Girard L."/>
            <person name="Lood C."/>
            <person name="Rokni-Zadeh H."/>
            <person name="van Noort V."/>
            <person name="Lavigne R."/>
            <person name="De Mot R."/>
        </authorList>
    </citation>
    <scope>NUCLEOTIDE SEQUENCE [LARGE SCALE GENOMIC DNA]</scope>
    <source>
        <strain evidence="3 4">RW7P2</strain>
    </source>
</reference>
<name>A0ABR6VCP4_9PSED</name>